<evidence type="ECO:0000259" key="7">
    <source>
        <dbReference type="Pfam" id="PF03168"/>
    </source>
</evidence>
<keyword evidence="2 6" id="KW-0812">Transmembrane</keyword>
<evidence type="ECO:0000313" key="9">
    <source>
        <dbReference type="Proteomes" id="UP001153076"/>
    </source>
</evidence>
<evidence type="ECO:0000256" key="5">
    <source>
        <dbReference type="SAM" id="MobiDB-lite"/>
    </source>
</evidence>
<reference evidence="8" key="1">
    <citation type="submission" date="2022-04" db="EMBL/GenBank/DDBJ databases">
        <title>Carnegiea gigantea Genome sequencing and assembly v2.</title>
        <authorList>
            <person name="Copetti D."/>
            <person name="Sanderson M.J."/>
            <person name="Burquez A."/>
            <person name="Wojciechowski M.F."/>
        </authorList>
    </citation>
    <scope>NUCLEOTIDE SEQUENCE</scope>
    <source>
        <strain evidence="8">SGP5-SGP5p</strain>
        <tissue evidence="8">Aerial part</tissue>
    </source>
</reference>
<feature type="domain" description="Late embryogenesis abundant protein LEA-2 subgroup" evidence="7">
    <location>
        <begin position="130"/>
        <end position="232"/>
    </location>
</feature>
<evidence type="ECO:0000313" key="8">
    <source>
        <dbReference type="EMBL" id="KAJ8444196.1"/>
    </source>
</evidence>
<dbReference type="Gene3D" id="2.60.40.1820">
    <property type="match status" value="1"/>
</dbReference>
<protein>
    <recommendedName>
        <fullName evidence="7">Late embryogenesis abundant protein LEA-2 subgroup domain-containing protein</fullName>
    </recommendedName>
</protein>
<dbReference type="Pfam" id="PF03168">
    <property type="entry name" value="LEA_2"/>
    <property type="match status" value="1"/>
</dbReference>
<dbReference type="PANTHER" id="PTHR31234">
    <property type="entry name" value="LATE EMBRYOGENESIS ABUNDANT (LEA) HYDROXYPROLINE-RICH GLYCOPROTEIN FAMILY"/>
    <property type="match status" value="1"/>
</dbReference>
<evidence type="ECO:0000256" key="3">
    <source>
        <dbReference type="ARBA" id="ARBA00022989"/>
    </source>
</evidence>
<dbReference type="Proteomes" id="UP001153076">
    <property type="component" value="Unassembled WGS sequence"/>
</dbReference>
<evidence type="ECO:0000256" key="6">
    <source>
        <dbReference type="SAM" id="Phobius"/>
    </source>
</evidence>
<comment type="caution">
    <text evidence="8">The sequence shown here is derived from an EMBL/GenBank/DDBJ whole genome shotgun (WGS) entry which is preliminary data.</text>
</comment>
<dbReference type="GO" id="GO:0098542">
    <property type="term" value="P:defense response to other organism"/>
    <property type="evidence" value="ECO:0007669"/>
    <property type="project" value="InterPro"/>
</dbReference>
<dbReference type="InterPro" id="IPR044839">
    <property type="entry name" value="NDR1-like"/>
</dbReference>
<keyword evidence="3 6" id="KW-1133">Transmembrane helix</keyword>
<gene>
    <name evidence="8" type="ORF">Cgig2_031016</name>
</gene>
<sequence>MTDHQRIHPVPDVEAPQPARSSAPLIPPNTAKSDAGDGGDRYFPPPPTRTHPVAYSPPPRKQSKRSCCCRVFCCLISVLLLLIIAIAATVGILFLIFHPKIPKYSIDTLKITRFAPGNDGSLSATFAVNITAHNPNKRIGIYYLGGSSLSAWYQDTLLCQGALPEFYQGHRNTTIVQVPLTGTVANATSLAAALQQQQQTTGNVPLVLKGRVPIKVKLGKLKLMKMRFKVRCQLTVDSLANNNEDVDHDLQRGLKLLGLLGC</sequence>
<dbReference type="GO" id="GO:0005886">
    <property type="term" value="C:plasma membrane"/>
    <property type="evidence" value="ECO:0007669"/>
    <property type="project" value="TreeGrafter"/>
</dbReference>
<feature type="compositionally biased region" description="Basic and acidic residues" evidence="5">
    <location>
        <begin position="1"/>
        <end position="11"/>
    </location>
</feature>
<comment type="subcellular location">
    <subcellularLocation>
        <location evidence="1">Membrane</location>
        <topology evidence="1">Single-pass membrane protein</topology>
    </subcellularLocation>
</comment>
<proteinExistence type="predicted"/>
<keyword evidence="4 6" id="KW-0472">Membrane</keyword>
<evidence type="ECO:0000256" key="4">
    <source>
        <dbReference type="ARBA" id="ARBA00023136"/>
    </source>
</evidence>
<evidence type="ECO:0000256" key="1">
    <source>
        <dbReference type="ARBA" id="ARBA00004167"/>
    </source>
</evidence>
<dbReference type="InterPro" id="IPR004864">
    <property type="entry name" value="LEA_2"/>
</dbReference>
<accession>A0A9Q1QJU7</accession>
<dbReference type="PANTHER" id="PTHR31234:SF72">
    <property type="entry name" value="NDR1_HIN1-LIKE PROTEIN 6"/>
    <property type="match status" value="1"/>
</dbReference>
<dbReference type="OrthoDB" id="1917746at2759"/>
<organism evidence="8 9">
    <name type="scientific">Carnegiea gigantea</name>
    <dbReference type="NCBI Taxonomy" id="171969"/>
    <lineage>
        <taxon>Eukaryota</taxon>
        <taxon>Viridiplantae</taxon>
        <taxon>Streptophyta</taxon>
        <taxon>Embryophyta</taxon>
        <taxon>Tracheophyta</taxon>
        <taxon>Spermatophyta</taxon>
        <taxon>Magnoliopsida</taxon>
        <taxon>eudicotyledons</taxon>
        <taxon>Gunneridae</taxon>
        <taxon>Pentapetalae</taxon>
        <taxon>Caryophyllales</taxon>
        <taxon>Cactineae</taxon>
        <taxon>Cactaceae</taxon>
        <taxon>Cactoideae</taxon>
        <taxon>Echinocereeae</taxon>
        <taxon>Carnegiea</taxon>
    </lineage>
</organism>
<name>A0A9Q1QJU7_9CARY</name>
<dbReference type="AlphaFoldDB" id="A0A9Q1QJU7"/>
<dbReference type="EMBL" id="JAKOGI010000104">
    <property type="protein sequence ID" value="KAJ8444196.1"/>
    <property type="molecule type" value="Genomic_DNA"/>
</dbReference>
<feature type="compositionally biased region" description="Pro residues" evidence="5">
    <location>
        <begin position="43"/>
        <end position="60"/>
    </location>
</feature>
<evidence type="ECO:0000256" key="2">
    <source>
        <dbReference type="ARBA" id="ARBA00022692"/>
    </source>
</evidence>
<keyword evidence="9" id="KW-1185">Reference proteome</keyword>
<dbReference type="SUPFAM" id="SSF117070">
    <property type="entry name" value="LEA14-like"/>
    <property type="match status" value="1"/>
</dbReference>
<feature type="transmembrane region" description="Helical" evidence="6">
    <location>
        <begin position="71"/>
        <end position="97"/>
    </location>
</feature>
<feature type="region of interest" description="Disordered" evidence="5">
    <location>
        <begin position="1"/>
        <end position="63"/>
    </location>
</feature>